<organism evidence="10 11">
    <name type="scientific">Rhodocytophaga aerolata</name>
    <dbReference type="NCBI Taxonomy" id="455078"/>
    <lineage>
        <taxon>Bacteria</taxon>
        <taxon>Pseudomonadati</taxon>
        <taxon>Bacteroidota</taxon>
        <taxon>Cytophagia</taxon>
        <taxon>Cytophagales</taxon>
        <taxon>Rhodocytophagaceae</taxon>
        <taxon>Rhodocytophaga</taxon>
    </lineage>
</organism>
<feature type="domain" description="PHP" evidence="9">
    <location>
        <begin position="6"/>
        <end position="208"/>
    </location>
</feature>
<dbReference type="InterPro" id="IPR004013">
    <property type="entry name" value="PHP_dom"/>
</dbReference>
<protein>
    <recommendedName>
        <fullName evidence="3 8">Histidinol-phosphatase</fullName>
        <shortName evidence="8">HolPase</shortName>
        <ecNumber evidence="3 8">3.1.3.15</ecNumber>
    </recommendedName>
</protein>
<evidence type="ECO:0000256" key="1">
    <source>
        <dbReference type="ARBA" id="ARBA00004970"/>
    </source>
</evidence>
<keyword evidence="4 8" id="KW-0028">Amino-acid biosynthesis</keyword>
<dbReference type="CDD" id="cd12110">
    <property type="entry name" value="PHP_HisPPase_Hisj_like"/>
    <property type="match status" value="1"/>
</dbReference>
<evidence type="ECO:0000313" key="10">
    <source>
        <dbReference type="EMBL" id="MDO1447124.1"/>
    </source>
</evidence>
<proteinExistence type="inferred from homology"/>
<comment type="pathway">
    <text evidence="1 8">Amino-acid biosynthesis; L-histidine biosynthesis; L-histidine from 5-phospho-alpha-D-ribose 1-diphosphate: step 8/9.</text>
</comment>
<keyword evidence="5 8" id="KW-0378">Hydrolase</keyword>
<evidence type="ECO:0000256" key="3">
    <source>
        <dbReference type="ARBA" id="ARBA00013085"/>
    </source>
</evidence>
<reference evidence="10" key="1">
    <citation type="submission" date="2023-07" db="EMBL/GenBank/DDBJ databases">
        <title>The genome sequence of Rhodocytophaga aerolata KACC 12507.</title>
        <authorList>
            <person name="Zhang X."/>
        </authorList>
    </citation>
    <scope>NUCLEOTIDE SEQUENCE</scope>
    <source>
        <strain evidence="10">KACC 12507</strain>
    </source>
</reference>
<name>A0ABT8R5C7_9BACT</name>
<dbReference type="Gene3D" id="3.20.20.140">
    <property type="entry name" value="Metal-dependent hydrolases"/>
    <property type="match status" value="1"/>
</dbReference>
<dbReference type="PANTHER" id="PTHR21039">
    <property type="entry name" value="HISTIDINOL PHOSPHATASE-RELATED"/>
    <property type="match status" value="1"/>
</dbReference>
<evidence type="ECO:0000256" key="4">
    <source>
        <dbReference type="ARBA" id="ARBA00022605"/>
    </source>
</evidence>
<dbReference type="Pfam" id="PF02811">
    <property type="entry name" value="PHP"/>
    <property type="match status" value="1"/>
</dbReference>
<keyword evidence="11" id="KW-1185">Reference proteome</keyword>
<evidence type="ECO:0000256" key="8">
    <source>
        <dbReference type="RuleBase" id="RU366003"/>
    </source>
</evidence>
<comment type="similarity">
    <text evidence="2 8">Belongs to the PHP hydrolase family. HisK subfamily.</text>
</comment>
<dbReference type="EC" id="3.1.3.15" evidence="3 8"/>
<evidence type="ECO:0000256" key="2">
    <source>
        <dbReference type="ARBA" id="ARBA00009152"/>
    </source>
</evidence>
<dbReference type="InterPro" id="IPR010140">
    <property type="entry name" value="Histidinol_P_phosphatase_HisJ"/>
</dbReference>
<gene>
    <name evidence="10" type="ORF">Q0590_12720</name>
</gene>
<dbReference type="PANTHER" id="PTHR21039:SF0">
    <property type="entry name" value="HISTIDINOL-PHOSPHATASE"/>
    <property type="match status" value="1"/>
</dbReference>
<evidence type="ECO:0000256" key="5">
    <source>
        <dbReference type="ARBA" id="ARBA00022801"/>
    </source>
</evidence>
<evidence type="ECO:0000313" key="11">
    <source>
        <dbReference type="Proteomes" id="UP001168528"/>
    </source>
</evidence>
<dbReference type="SUPFAM" id="SSF89550">
    <property type="entry name" value="PHP domain-like"/>
    <property type="match status" value="1"/>
</dbReference>
<comment type="caution">
    <text evidence="10">The sequence shown here is derived from an EMBL/GenBank/DDBJ whole genome shotgun (WGS) entry which is preliminary data.</text>
</comment>
<evidence type="ECO:0000256" key="7">
    <source>
        <dbReference type="ARBA" id="ARBA00049158"/>
    </source>
</evidence>
<dbReference type="EMBL" id="JAUKPO010000006">
    <property type="protein sequence ID" value="MDO1447124.1"/>
    <property type="molecule type" value="Genomic_DNA"/>
</dbReference>
<dbReference type="InterPro" id="IPR016195">
    <property type="entry name" value="Pol/histidinol_Pase-like"/>
</dbReference>
<sequence length="287" mass="32606">MAWTNYHSHCHYCDGKYAPEKYVESALEQGLAAYGFSSHAPLPFETTWAMKPENLPAYVAEIRALQAKYQGQIQLYCGMEVDYIPGRIGPKSKAILEAKLDYTVGSVHFVEAFPEGKGWEIDGSHQVFLDGLHQIFKGDIQKAVSRYFELTRQMVAQECPDVIGHIDKIKIQDEGGKLFSQQSAWYQQQMKQTLQLIADTGAIIEVNTRGIYKKKTTETYPARWVLEEMHTLDIPVTINSDAHHPEEITLYFSNTAQLLQAIGFRQVHILYNGAWQAVEFDEKGVKV</sequence>
<dbReference type="RefSeq" id="WP_302037927.1">
    <property type="nucleotide sequence ID" value="NZ_JAUKPO010000006.1"/>
</dbReference>
<accession>A0ABT8R5C7</accession>
<evidence type="ECO:0000256" key="6">
    <source>
        <dbReference type="ARBA" id="ARBA00023102"/>
    </source>
</evidence>
<keyword evidence="6 8" id="KW-0368">Histidine biosynthesis</keyword>
<dbReference type="Proteomes" id="UP001168528">
    <property type="component" value="Unassembled WGS sequence"/>
</dbReference>
<comment type="catalytic activity">
    <reaction evidence="7 8">
        <text>L-histidinol phosphate + H2O = L-histidinol + phosphate</text>
        <dbReference type="Rhea" id="RHEA:14465"/>
        <dbReference type="ChEBI" id="CHEBI:15377"/>
        <dbReference type="ChEBI" id="CHEBI:43474"/>
        <dbReference type="ChEBI" id="CHEBI:57699"/>
        <dbReference type="ChEBI" id="CHEBI:57980"/>
        <dbReference type="EC" id="3.1.3.15"/>
    </reaction>
</comment>
<evidence type="ECO:0000259" key="9">
    <source>
        <dbReference type="Pfam" id="PF02811"/>
    </source>
</evidence>
<dbReference type="NCBIfam" id="TIGR01856">
    <property type="entry name" value="hisJ_fam"/>
    <property type="match status" value="1"/>
</dbReference>